<dbReference type="InterPro" id="IPR000266">
    <property type="entry name" value="Ribosomal_uS17"/>
</dbReference>
<dbReference type="CDD" id="cd00364">
    <property type="entry name" value="Ribosomal_uS17"/>
    <property type="match status" value="1"/>
</dbReference>
<name>A0A1F7I4L1_9BACT</name>
<reference evidence="8 9" key="1">
    <citation type="journal article" date="2016" name="Nat. Commun.">
        <title>Thousands of microbial genomes shed light on interconnected biogeochemical processes in an aquifer system.</title>
        <authorList>
            <person name="Anantharaman K."/>
            <person name="Brown C.T."/>
            <person name="Hug L.A."/>
            <person name="Sharon I."/>
            <person name="Castelle C.J."/>
            <person name="Probst A.J."/>
            <person name="Thomas B.C."/>
            <person name="Singh A."/>
            <person name="Wilkins M.J."/>
            <person name="Karaoz U."/>
            <person name="Brodie E.L."/>
            <person name="Williams K.H."/>
            <person name="Hubbard S.S."/>
            <person name="Banfield J.F."/>
        </authorList>
    </citation>
    <scope>NUCLEOTIDE SEQUENCE [LARGE SCALE GENOMIC DNA]</scope>
</reference>
<dbReference type="EMBL" id="MGAC01000017">
    <property type="protein sequence ID" value="OGK38293.1"/>
    <property type="molecule type" value="Genomic_DNA"/>
</dbReference>
<dbReference type="PRINTS" id="PR00973">
    <property type="entry name" value="RIBOSOMALS17"/>
</dbReference>
<evidence type="ECO:0000256" key="2">
    <source>
        <dbReference type="ARBA" id="ARBA00022730"/>
    </source>
</evidence>
<organism evidence="8 9">
    <name type="scientific">Candidatus Roizmanbacteria bacterium RIFCSPHIGHO2_12_FULL_41_11</name>
    <dbReference type="NCBI Taxonomy" id="1802052"/>
    <lineage>
        <taxon>Bacteria</taxon>
        <taxon>Candidatus Roizmaniibacteriota</taxon>
    </lineage>
</organism>
<dbReference type="GO" id="GO:0022627">
    <property type="term" value="C:cytosolic small ribosomal subunit"/>
    <property type="evidence" value="ECO:0007669"/>
    <property type="project" value="UniProtKB-UniRule"/>
</dbReference>
<dbReference type="PROSITE" id="PS00056">
    <property type="entry name" value="RIBOSOMAL_S17"/>
    <property type="match status" value="1"/>
</dbReference>
<evidence type="ECO:0000256" key="4">
    <source>
        <dbReference type="ARBA" id="ARBA00022980"/>
    </source>
</evidence>
<dbReference type="InterPro" id="IPR019979">
    <property type="entry name" value="Ribosomal_uS17_CS"/>
</dbReference>
<dbReference type="GO" id="GO:0003735">
    <property type="term" value="F:structural constituent of ribosome"/>
    <property type="evidence" value="ECO:0007669"/>
    <property type="project" value="UniProtKB-UniRule"/>
</dbReference>
<evidence type="ECO:0000256" key="7">
    <source>
        <dbReference type="RuleBase" id="RU003872"/>
    </source>
</evidence>
<dbReference type="AlphaFoldDB" id="A0A1F7I4L1"/>
<dbReference type="NCBIfam" id="NF004123">
    <property type="entry name" value="PRK05610.1"/>
    <property type="match status" value="1"/>
</dbReference>
<gene>
    <name evidence="6" type="primary">rpsQ</name>
    <name evidence="8" type="ORF">A3F03_01840</name>
</gene>
<evidence type="ECO:0000313" key="9">
    <source>
        <dbReference type="Proteomes" id="UP000176803"/>
    </source>
</evidence>
<evidence type="ECO:0000256" key="1">
    <source>
        <dbReference type="ARBA" id="ARBA00010254"/>
    </source>
</evidence>
<dbReference type="GO" id="GO:0006412">
    <property type="term" value="P:translation"/>
    <property type="evidence" value="ECO:0007669"/>
    <property type="project" value="UniProtKB-UniRule"/>
</dbReference>
<dbReference type="Proteomes" id="UP000176803">
    <property type="component" value="Unassembled WGS sequence"/>
</dbReference>
<comment type="caution">
    <text evidence="8">The sequence shown here is derived from an EMBL/GenBank/DDBJ whole genome shotgun (WGS) entry which is preliminary data.</text>
</comment>
<accession>A0A1F7I4L1</accession>
<dbReference type="InterPro" id="IPR012340">
    <property type="entry name" value="NA-bd_OB-fold"/>
</dbReference>
<evidence type="ECO:0000256" key="5">
    <source>
        <dbReference type="ARBA" id="ARBA00023274"/>
    </source>
</evidence>
<dbReference type="InterPro" id="IPR019984">
    <property type="entry name" value="Ribosomal_uS17_bact/chlr"/>
</dbReference>
<evidence type="ECO:0000313" key="8">
    <source>
        <dbReference type="EMBL" id="OGK38293.1"/>
    </source>
</evidence>
<protein>
    <recommendedName>
        <fullName evidence="6">Small ribosomal subunit protein uS17</fullName>
    </recommendedName>
</protein>
<keyword evidence="3 6" id="KW-0694">RNA-binding</keyword>
<comment type="function">
    <text evidence="6">One of the primary rRNA binding proteins, it binds specifically to the 5'-end of 16S ribosomal RNA.</text>
</comment>
<dbReference type="PANTHER" id="PTHR10744:SF1">
    <property type="entry name" value="SMALL RIBOSOMAL SUBUNIT PROTEIN US17M"/>
    <property type="match status" value="1"/>
</dbReference>
<dbReference type="Pfam" id="PF00366">
    <property type="entry name" value="Ribosomal_S17"/>
    <property type="match status" value="1"/>
</dbReference>
<evidence type="ECO:0000256" key="3">
    <source>
        <dbReference type="ARBA" id="ARBA00022884"/>
    </source>
</evidence>
<sequence>MIKTLTGTVVSTKMQKTIVVRVERKMRHPLYQKVIISFKNYKAHYEGKTIKEGDVVTIRETRPISKDKHFEVISEAQVKEKKIKS</sequence>
<dbReference type="SUPFAM" id="SSF50249">
    <property type="entry name" value="Nucleic acid-binding proteins"/>
    <property type="match status" value="1"/>
</dbReference>
<dbReference type="GO" id="GO:0019843">
    <property type="term" value="F:rRNA binding"/>
    <property type="evidence" value="ECO:0007669"/>
    <property type="project" value="UniProtKB-UniRule"/>
</dbReference>
<keyword evidence="5 6" id="KW-0687">Ribonucleoprotein</keyword>
<dbReference type="PANTHER" id="PTHR10744">
    <property type="entry name" value="40S RIBOSOMAL PROTEIN S11 FAMILY MEMBER"/>
    <property type="match status" value="1"/>
</dbReference>
<dbReference type="NCBIfam" id="TIGR03635">
    <property type="entry name" value="uS17_bact"/>
    <property type="match status" value="1"/>
</dbReference>
<dbReference type="Gene3D" id="2.40.50.140">
    <property type="entry name" value="Nucleic acid-binding proteins"/>
    <property type="match status" value="1"/>
</dbReference>
<dbReference type="HAMAP" id="MF_01345_B">
    <property type="entry name" value="Ribosomal_uS17_B"/>
    <property type="match status" value="1"/>
</dbReference>
<comment type="subunit">
    <text evidence="6">Part of the 30S ribosomal subunit.</text>
</comment>
<keyword evidence="4 6" id="KW-0689">Ribosomal protein</keyword>
<comment type="similarity">
    <text evidence="1 6 7">Belongs to the universal ribosomal protein uS17 family.</text>
</comment>
<proteinExistence type="inferred from homology"/>
<keyword evidence="2 6" id="KW-0699">rRNA-binding</keyword>
<evidence type="ECO:0000256" key="6">
    <source>
        <dbReference type="HAMAP-Rule" id="MF_01345"/>
    </source>
</evidence>